<dbReference type="SUPFAM" id="SSF48208">
    <property type="entry name" value="Six-hairpin glycosidases"/>
    <property type="match status" value="1"/>
</dbReference>
<dbReference type="Proteomes" id="UP000199213">
    <property type="component" value="Unassembled WGS sequence"/>
</dbReference>
<dbReference type="Pfam" id="PF14742">
    <property type="entry name" value="GDE_N_bis"/>
    <property type="match status" value="1"/>
</dbReference>
<evidence type="ECO:0000313" key="4">
    <source>
        <dbReference type="EMBL" id="SDK75372.1"/>
    </source>
</evidence>
<accession>A0A1G9EGV4</accession>
<feature type="domain" description="Mannosylglycerate hydrolase MGH1-like glycoside hydrolase" evidence="3">
    <location>
        <begin position="354"/>
        <end position="583"/>
    </location>
</feature>
<keyword evidence="5" id="KW-1185">Reference proteome</keyword>
<organism evidence="4 5">
    <name type="scientific">Actinopolyspora mzabensis</name>
    <dbReference type="NCBI Taxonomy" id="995066"/>
    <lineage>
        <taxon>Bacteria</taxon>
        <taxon>Bacillati</taxon>
        <taxon>Actinomycetota</taxon>
        <taxon>Actinomycetes</taxon>
        <taxon>Actinopolysporales</taxon>
        <taxon>Actinopolysporaceae</taxon>
        <taxon>Actinopolyspora</taxon>
    </lineage>
</organism>
<dbReference type="InterPro" id="IPR012341">
    <property type="entry name" value="6hp_glycosidase-like_sf"/>
</dbReference>
<dbReference type="Gene3D" id="1.50.10.10">
    <property type="match status" value="1"/>
</dbReference>
<dbReference type="OrthoDB" id="9759959at2"/>
<gene>
    <name evidence="4" type="ORF">SAMN04487820_11244</name>
</gene>
<dbReference type="GO" id="GO:0005975">
    <property type="term" value="P:carbohydrate metabolic process"/>
    <property type="evidence" value="ECO:0007669"/>
    <property type="project" value="InterPro"/>
</dbReference>
<dbReference type="AlphaFoldDB" id="A0A1G9EGV4"/>
<evidence type="ECO:0000259" key="3">
    <source>
        <dbReference type="Pfam" id="PF22422"/>
    </source>
</evidence>
<dbReference type="InterPro" id="IPR008928">
    <property type="entry name" value="6-hairpin_glycosidase_sf"/>
</dbReference>
<dbReference type="Pfam" id="PF22422">
    <property type="entry name" value="MGH1-like_GH"/>
    <property type="match status" value="1"/>
</dbReference>
<feature type="compositionally biased region" description="Basic and acidic residues" evidence="1">
    <location>
        <begin position="311"/>
        <end position="323"/>
    </location>
</feature>
<feature type="region of interest" description="Disordered" evidence="1">
    <location>
        <begin position="298"/>
        <end position="326"/>
    </location>
</feature>
<name>A0A1G9EGV4_ACTMZ</name>
<feature type="domain" description="Putative glycogen debranching enzyme N-terminal" evidence="2">
    <location>
        <begin position="19"/>
        <end position="197"/>
    </location>
</feature>
<dbReference type="InterPro" id="IPR054491">
    <property type="entry name" value="MGH1-like_GH"/>
</dbReference>
<evidence type="ECO:0000259" key="2">
    <source>
        <dbReference type="Pfam" id="PF14742"/>
    </source>
</evidence>
<evidence type="ECO:0000256" key="1">
    <source>
        <dbReference type="SAM" id="MobiDB-lite"/>
    </source>
</evidence>
<dbReference type="EMBL" id="FNFM01000012">
    <property type="protein sequence ID" value="SDK75372.1"/>
    <property type="molecule type" value="Genomic_DNA"/>
</dbReference>
<evidence type="ECO:0000313" key="5">
    <source>
        <dbReference type="Proteomes" id="UP000199213"/>
    </source>
</evidence>
<protein>
    <submittedName>
        <fullName evidence="4">Glycogen debranching enzyme (Alpha-1,6-glucosidase)</fullName>
    </submittedName>
</protein>
<dbReference type="RefSeq" id="WP_092631178.1">
    <property type="nucleotide sequence ID" value="NZ_FNFM01000012.1"/>
</dbReference>
<reference evidence="5" key="1">
    <citation type="submission" date="2016-10" db="EMBL/GenBank/DDBJ databases">
        <authorList>
            <person name="Varghese N."/>
            <person name="Submissions S."/>
        </authorList>
    </citation>
    <scope>NUCLEOTIDE SEQUENCE [LARGE SCALE GENOMIC DNA]</scope>
    <source>
        <strain evidence="5">DSM 45460</strain>
    </source>
</reference>
<dbReference type="InterPro" id="IPR032856">
    <property type="entry name" value="GDE_N_bis"/>
</dbReference>
<sequence length="637" mass="70339">MSDKRSPQLHELTTAVCAPVVTISENDGQIRPTGTQGAYRHDRRILRGLEYDVADGCLHHLGSTRRGSGEISFYGVVVEDVDDAPDPTLYYVHDRDTGSDSLTETWTLYNSSPSSRTITLSVFTACDFESMSRVKSGRSRGYLSPWLTGRGAEWSFDDSRIRLRPDRAASAISVNHDRVEWQWTVRLTEHGQWSLRLGVEHEETDTCHAFSPHHPTPAMQLRGPRIEHADDRSAMLLRRSLDDLEGLTLSDSDGDRVFLAAGSPWFLTLFGRDAIWAARFLLPANLELAGDTLRALAARQGSEEDPSTEEQPGKIPHELRRTPMDLSGPTSQRLPLLYYGTIDATQLWVCLLHEAWRAGLPEEQIRELLPALRAALDWIAEFGDPDGDGFCEYSRGARAGLVNKGWKDSPDGVKWPDGSLACQPLALCEVQGYTYAAAISGAELLDRFGSHGQPWREWAGELRRRFRREFWIDDEFGHYPAIALDGDKQPVAGPASNMAHLLGTGMLDRGESEAVARQLADPGMCSGYGLRTLSARTEAYNPFGYHCGSVWPHDTAIAVLGLAAEGHHGQARELANNLVRAAGRFNYRMPELFSGTGNEDGGPPLPYPSACSPQAWAAAASVAVVEYLYGRRQPNVT</sequence>
<proteinExistence type="predicted"/>